<feature type="coiled-coil region" evidence="4">
    <location>
        <begin position="44"/>
        <end position="290"/>
    </location>
</feature>
<evidence type="ECO:0000256" key="2">
    <source>
        <dbReference type="ARBA" id="ARBA00023034"/>
    </source>
</evidence>
<dbReference type="EMBL" id="AAZO01007058">
    <property type="status" value="NOT_ANNOTATED_CDS"/>
    <property type="molecule type" value="Genomic_DNA"/>
</dbReference>
<dbReference type="GO" id="GO:0031267">
    <property type="term" value="F:small GTPase binding"/>
    <property type="evidence" value="ECO:0007669"/>
    <property type="project" value="TreeGrafter"/>
</dbReference>
<dbReference type="InterPro" id="IPR019459">
    <property type="entry name" value="GRAB"/>
</dbReference>
<evidence type="ECO:0000256" key="3">
    <source>
        <dbReference type="ARBA" id="ARBA00023054"/>
    </source>
</evidence>
<evidence type="ECO:0000313" key="7">
    <source>
        <dbReference type="EMBL" id="EEB19544.1"/>
    </source>
</evidence>
<dbReference type="AlphaFoldDB" id="E0W1V0"/>
<dbReference type="STRING" id="121224.E0W1V0"/>
<feature type="compositionally biased region" description="Polar residues" evidence="5">
    <location>
        <begin position="775"/>
        <end position="789"/>
    </location>
</feature>
<dbReference type="RefSeq" id="XP_002432282.1">
    <property type="nucleotide sequence ID" value="XM_002432237.1"/>
</dbReference>
<dbReference type="InParanoid" id="E0W1V0"/>
<dbReference type="eggNOG" id="ENOG502QRXC">
    <property type="taxonomic scope" value="Eukaryota"/>
</dbReference>
<dbReference type="OMA" id="NCANCEN"/>
<feature type="domain" description="GRIP" evidence="6">
    <location>
        <begin position="1029"/>
        <end position="1079"/>
    </location>
</feature>
<keyword evidence="9" id="KW-1185">Reference proteome</keyword>
<dbReference type="CTD" id="8232214"/>
<keyword evidence="3 4" id="KW-0175">Coiled coil</keyword>
<feature type="region of interest" description="Disordered" evidence="5">
    <location>
        <begin position="756"/>
        <end position="797"/>
    </location>
</feature>
<dbReference type="KEGG" id="phu:Phum_PHUM579930"/>
<dbReference type="GeneID" id="8232214"/>
<dbReference type="GO" id="GO:0006888">
    <property type="term" value="P:endoplasmic reticulum to Golgi vesicle-mediated transport"/>
    <property type="evidence" value="ECO:0007669"/>
    <property type="project" value="TreeGrafter"/>
</dbReference>
<dbReference type="Proteomes" id="UP000009046">
    <property type="component" value="Unassembled WGS sequence"/>
</dbReference>
<dbReference type="GO" id="GO:0005794">
    <property type="term" value="C:Golgi apparatus"/>
    <property type="evidence" value="ECO:0007669"/>
    <property type="project" value="UniProtKB-SubCell"/>
</dbReference>
<proteinExistence type="predicted"/>
<feature type="coiled-coil region" evidence="4">
    <location>
        <begin position="907"/>
        <end position="1022"/>
    </location>
</feature>
<feature type="coiled-coil region" evidence="4">
    <location>
        <begin position="330"/>
        <end position="695"/>
    </location>
</feature>
<dbReference type="PANTHER" id="PTHR18921:SF2">
    <property type="entry name" value="THYROID RECEPTOR-INTERACTING PROTEIN 11"/>
    <property type="match status" value="1"/>
</dbReference>
<reference evidence="7" key="1">
    <citation type="submission" date="2007-04" db="EMBL/GenBank/DDBJ databases">
        <title>Annotation of Pediculus humanus corporis strain USDA.</title>
        <authorList>
            <person name="Kirkness E."/>
            <person name="Hannick L."/>
            <person name="Hass B."/>
            <person name="Bruggner R."/>
            <person name="Lawson D."/>
            <person name="Bidwell S."/>
            <person name="Joardar V."/>
            <person name="Caler E."/>
            <person name="Walenz B."/>
            <person name="Inman J."/>
            <person name="Schobel S."/>
            <person name="Galinsky K."/>
            <person name="Amedeo P."/>
            <person name="Strausberg R."/>
        </authorList>
    </citation>
    <scope>NUCLEOTIDE SEQUENCE</scope>
    <source>
        <strain evidence="7">USDA</strain>
    </source>
</reference>
<dbReference type="InterPro" id="IPR000237">
    <property type="entry name" value="GRIP_dom"/>
</dbReference>
<evidence type="ECO:0000259" key="6">
    <source>
        <dbReference type="PROSITE" id="PS50913"/>
    </source>
</evidence>
<dbReference type="PANTHER" id="PTHR18921">
    <property type="entry name" value="MYOSIN HEAVY CHAIN - RELATED"/>
    <property type="match status" value="1"/>
</dbReference>
<accession>E0W1V0</accession>
<comment type="subcellular location">
    <subcellularLocation>
        <location evidence="1">Golgi apparatus</location>
    </subcellularLocation>
</comment>
<reference evidence="8" key="3">
    <citation type="submission" date="2021-02" db="UniProtKB">
        <authorList>
            <consortium name="EnsemblMetazoa"/>
        </authorList>
    </citation>
    <scope>IDENTIFICATION</scope>
    <source>
        <strain evidence="8">USDA</strain>
    </source>
</reference>
<reference evidence="7" key="2">
    <citation type="submission" date="2007-04" db="EMBL/GenBank/DDBJ databases">
        <title>The genome of the human body louse.</title>
        <authorList>
            <consortium name="The Human Body Louse Genome Consortium"/>
            <person name="Kirkness E."/>
            <person name="Walenz B."/>
            <person name="Hass B."/>
            <person name="Bruggner R."/>
            <person name="Strausberg R."/>
        </authorList>
    </citation>
    <scope>NUCLEOTIDE SEQUENCE</scope>
    <source>
        <strain evidence="7">USDA</strain>
    </source>
</reference>
<dbReference type="HOGENOM" id="CLU_007322_0_0_1"/>
<name>E0W1V0_PEDHC</name>
<dbReference type="OrthoDB" id="425925at2759"/>
<dbReference type="GO" id="GO:0007030">
    <property type="term" value="P:Golgi organization"/>
    <property type="evidence" value="ECO:0007669"/>
    <property type="project" value="TreeGrafter"/>
</dbReference>
<evidence type="ECO:0000256" key="5">
    <source>
        <dbReference type="SAM" id="MobiDB-lite"/>
    </source>
</evidence>
<dbReference type="EMBL" id="DS235873">
    <property type="protein sequence ID" value="EEB19544.1"/>
    <property type="molecule type" value="Genomic_DNA"/>
</dbReference>
<evidence type="ECO:0000313" key="9">
    <source>
        <dbReference type="Proteomes" id="UP000009046"/>
    </source>
</evidence>
<evidence type="ECO:0000256" key="1">
    <source>
        <dbReference type="ARBA" id="ARBA00004555"/>
    </source>
</evidence>
<dbReference type="EnsemblMetazoa" id="PHUM579930-RA">
    <property type="protein sequence ID" value="PHUM579930-PA"/>
    <property type="gene ID" value="PHUM579930"/>
</dbReference>
<organism>
    <name type="scientific">Pediculus humanus subsp. corporis</name>
    <name type="common">Body louse</name>
    <dbReference type="NCBI Taxonomy" id="121224"/>
    <lineage>
        <taxon>Eukaryota</taxon>
        <taxon>Metazoa</taxon>
        <taxon>Ecdysozoa</taxon>
        <taxon>Arthropoda</taxon>
        <taxon>Hexapoda</taxon>
        <taxon>Insecta</taxon>
        <taxon>Pterygota</taxon>
        <taxon>Neoptera</taxon>
        <taxon>Paraneoptera</taxon>
        <taxon>Psocodea</taxon>
        <taxon>Troctomorpha</taxon>
        <taxon>Phthiraptera</taxon>
        <taxon>Anoplura</taxon>
        <taxon>Pediculidae</taxon>
        <taxon>Pediculus</taxon>
    </lineage>
</organism>
<sequence length="1179" mass="136699">MSWFNETFGDSLTSLKGQISKITKEVLADDENATDKNERENVSVKELQALCDSKDIEIASLRDEYEKLQKQYLSRIENLNNCNNSNSNENEGNELNKLKFEFSQLKNERDHLSSCLDELQSEHQLNLNEAVAIKDRYKKQLEDLKKEHEIAISKLSELSKNETNDLPGKNRLISNDDENKDVNMLKNEIENLQLQLSICDKEKNDLFQELEKENENNKHLTGKIENQLLDIKVIEEEKTEMENHLKDIELKHENLLEHTETLKKDKEDLESKLKNAFEEKEKLLSELNKTVTHSSHSDSMNNIDNNLKNILKKFNVNIDEFSDKNCNDLLEIIENKLITSEKNLEECEIRLKENKNHLELEIVKLKELNAKLQIELNKNGEIWLEKEKKYQGDIVSIGQKLEEANLLKSKLLEMEKENELKNNQSQTDDVKKLEQEITKLLFVCEQKTEECKNLEKCKKDLEKEMSNLKSNNENQQIFVKNEIDKLNEEIKELKNVESTLMEEKNDLEKKYDGEKSENIILKESNKDLKMNLEKLQEKLNGLNIESDDRVKKLQNELETVNVKLKEWEKTMEELKKGNDKLMKESDNLKAQIIIKETNYGELSKTNVGLQQDVKKLQMENEELEKCRREIEKWKTTSVDLEIQRQDLSGKIEILENELLKLRSDLELLNAKDLEISQLKEANNNLIESCNRLHRELESKMEVENLYVAENRELKEKHQKNVLLISELNDDKIELNSRIQKFQEQMKNHIVQKEEEMMGSVGRGSDVQHHRRSKSATDSDSILNDNSNKSQNHDSESLNKEIKELKDSLLMEQNKNRKLTEEVQVTLEKESNARKEFERLRQHLIEVEDHYTEEAVESEKIINDLKSKLMAAEEQLKNSSTLYTSAKIRDNQHVESLQNQVRLVSVQRDEFQTKLSAAEDEIQKHKASLTSLQIVLEQFQQDKDREVETTAMKYEKQIEGKENNYRKLESEMENLQKQLEEAKNGLKAASRLGEQLERKNRQVTELEENLKRVEGNVCELEKKLEGANQCVSGKVDKSLVKNLIVGYILSPKGDRKSQALRILASVLDFDSSEREKMGVDATNSGWLGNILHPKGGGNSHVNEQSLSEAFIKFLENESRPQPQFKLLSDQFKVKGGGTTGSGSSPPKLQRDGFSELILPTFSSSQDNESSVILKNVLKET</sequence>
<evidence type="ECO:0000256" key="4">
    <source>
        <dbReference type="SAM" id="Coils"/>
    </source>
</evidence>
<gene>
    <name evidence="8" type="primary">8232214</name>
    <name evidence="7" type="ORF">Phum_PHUM579930</name>
</gene>
<evidence type="ECO:0000313" key="8">
    <source>
        <dbReference type="EnsemblMetazoa" id="PHUM579930-PA"/>
    </source>
</evidence>
<dbReference type="VEuPathDB" id="VectorBase:PHUM579930"/>
<protein>
    <recommendedName>
        <fullName evidence="6">GRIP domain-containing protein</fullName>
    </recommendedName>
</protein>
<keyword evidence="2" id="KW-0333">Golgi apparatus</keyword>
<feature type="coiled-coil region" evidence="4">
    <location>
        <begin position="724"/>
        <end position="751"/>
    </location>
</feature>
<dbReference type="PROSITE" id="PS50913">
    <property type="entry name" value="GRIP"/>
    <property type="match status" value="1"/>
</dbReference>
<dbReference type="Pfam" id="PF10375">
    <property type="entry name" value="GRAB"/>
    <property type="match status" value="1"/>
</dbReference>
<dbReference type="Gene3D" id="1.10.287.1490">
    <property type="match status" value="2"/>
</dbReference>